<accession>A0A017TH31</accession>
<evidence type="ECO:0000313" key="3">
    <source>
        <dbReference type="Proteomes" id="UP000019678"/>
    </source>
</evidence>
<dbReference type="EMBL" id="ASRX01000005">
    <property type="protein sequence ID" value="EYF08242.1"/>
    <property type="molecule type" value="Genomic_DNA"/>
</dbReference>
<evidence type="ECO:0000313" key="2">
    <source>
        <dbReference type="EMBL" id="EYF08242.1"/>
    </source>
</evidence>
<feature type="region of interest" description="Disordered" evidence="1">
    <location>
        <begin position="137"/>
        <end position="181"/>
    </location>
</feature>
<organism evidence="2 3">
    <name type="scientific">Chondromyces apiculatus DSM 436</name>
    <dbReference type="NCBI Taxonomy" id="1192034"/>
    <lineage>
        <taxon>Bacteria</taxon>
        <taxon>Pseudomonadati</taxon>
        <taxon>Myxococcota</taxon>
        <taxon>Polyangia</taxon>
        <taxon>Polyangiales</taxon>
        <taxon>Polyangiaceae</taxon>
        <taxon>Chondromyces</taxon>
    </lineage>
</organism>
<name>A0A017TH31_9BACT</name>
<dbReference type="AlphaFoldDB" id="A0A017TH31"/>
<dbReference type="Proteomes" id="UP000019678">
    <property type="component" value="Unassembled WGS sequence"/>
</dbReference>
<evidence type="ECO:0000256" key="1">
    <source>
        <dbReference type="SAM" id="MobiDB-lite"/>
    </source>
</evidence>
<keyword evidence="3" id="KW-1185">Reference proteome</keyword>
<feature type="compositionally biased region" description="Acidic residues" evidence="1">
    <location>
        <begin position="156"/>
        <end position="166"/>
    </location>
</feature>
<proteinExistence type="predicted"/>
<gene>
    <name evidence="2" type="ORF">CAP_6003</name>
</gene>
<protein>
    <submittedName>
        <fullName evidence="2">Uncharacterized protein</fullName>
    </submittedName>
</protein>
<sequence>MKLYAGSHTLDFQHLDGVLVDLPDRGTRGLRREKTDWDKVDQELMTRLPLHAAALRIASDFGAQLASMNERIEQVRAFKVAVNKLAEVAMETEVYLEDEREGMVSLVVEAVRKAAKRTDPTLMTAFERTVGYHGQTGKLAAKTRRKNEEAAAQEAAAEEAAAEEAEERLVPEKKAEVRQQV</sequence>
<feature type="compositionally biased region" description="Basic and acidic residues" evidence="1">
    <location>
        <begin position="167"/>
        <end position="181"/>
    </location>
</feature>
<reference evidence="2 3" key="1">
    <citation type="submission" date="2013-05" db="EMBL/GenBank/DDBJ databases">
        <title>Genome assembly of Chondromyces apiculatus DSM 436.</title>
        <authorList>
            <person name="Sharma G."/>
            <person name="Khatri I."/>
            <person name="Kaur C."/>
            <person name="Mayilraj S."/>
            <person name="Subramanian S."/>
        </authorList>
    </citation>
    <scope>NUCLEOTIDE SEQUENCE [LARGE SCALE GENOMIC DNA]</scope>
    <source>
        <strain evidence="2 3">DSM 436</strain>
    </source>
</reference>
<comment type="caution">
    <text evidence="2">The sequence shown here is derived from an EMBL/GenBank/DDBJ whole genome shotgun (WGS) entry which is preliminary data.</text>
</comment>